<organism evidence="9 10">
    <name type="scientific">Streptomyces finlayi</name>
    <dbReference type="NCBI Taxonomy" id="67296"/>
    <lineage>
        <taxon>Bacteria</taxon>
        <taxon>Bacillati</taxon>
        <taxon>Actinomycetota</taxon>
        <taxon>Actinomycetes</taxon>
        <taxon>Kitasatosporales</taxon>
        <taxon>Streptomycetaceae</taxon>
        <taxon>Streptomyces</taxon>
    </lineage>
</organism>
<evidence type="ECO:0000256" key="1">
    <source>
        <dbReference type="ARBA" id="ARBA00004651"/>
    </source>
</evidence>
<keyword evidence="4 8" id="KW-0812">Transmembrane</keyword>
<feature type="transmembrane region" description="Helical" evidence="8">
    <location>
        <begin position="40"/>
        <end position="58"/>
    </location>
</feature>
<keyword evidence="3" id="KW-0808">Transferase</keyword>
<dbReference type="Pfam" id="PF09594">
    <property type="entry name" value="GT87"/>
    <property type="match status" value="1"/>
</dbReference>
<evidence type="ECO:0000256" key="6">
    <source>
        <dbReference type="ARBA" id="ARBA00023136"/>
    </source>
</evidence>
<feature type="transmembrane region" description="Helical" evidence="8">
    <location>
        <begin position="146"/>
        <end position="166"/>
    </location>
</feature>
<accession>A0A918WZJ5</accession>
<name>A0A918WZJ5_9ACTN</name>
<evidence type="ECO:0000256" key="3">
    <source>
        <dbReference type="ARBA" id="ARBA00022679"/>
    </source>
</evidence>
<comment type="similarity">
    <text evidence="7">Belongs to the glycosyltransferase 87 family.</text>
</comment>
<feature type="transmembrane region" description="Helical" evidence="8">
    <location>
        <begin position="70"/>
        <end position="89"/>
    </location>
</feature>
<keyword evidence="2" id="KW-1003">Cell membrane</keyword>
<sequence>MHGPRSAPMHGPRSVETMGWLACSVFAALLASLTDLVPHRVWGVSAATGYGAAALLSCRSKTPWNQRSSLVAAAGAVLVPLAMLVVSGARQLEVHVVEQSGLLLLTSGSPYVSAPSELWEYNPYLPGMALFGLPKAVLGGGILSDAGIWFGIVFLGSMFLAVRTAAKTTTRRNGPGEPRATPCTPLLLLAAAPVVALPLAVGGVDLPVIGLMCLALALAGRGGSGVAVGLALGAAAALKWTAWPLLPVGLVLLLGAAGRRSAARAALVALAVCALALLPVVLANPSAFAEHVLLFPLGEGGTGSPATSPLPGHLLTTYVPGGFALALGALVLAAAGVALSLVVRPPRSTAAASNRLALGLALAMCLLPATRFGYLAYPLVLVCWHRLTSAAGRPTGTGAVTTTGFTSSRPASTSYASVPSVPPTVIRVGAVACSACSLVVMRPSTPVRPGPPGRPLRGYARRWRRPPGRLRCTGCGGKRPVGFTRRR</sequence>
<keyword evidence="6 8" id="KW-0472">Membrane</keyword>
<gene>
    <name evidence="9" type="ORF">GCM10010334_40900</name>
</gene>
<evidence type="ECO:0000313" key="9">
    <source>
        <dbReference type="EMBL" id="GHC98406.1"/>
    </source>
</evidence>
<reference evidence="9" key="1">
    <citation type="journal article" date="2014" name="Int. J. Syst. Evol. Microbiol.">
        <title>Complete genome sequence of Corynebacterium casei LMG S-19264T (=DSM 44701T), isolated from a smear-ripened cheese.</title>
        <authorList>
            <consortium name="US DOE Joint Genome Institute (JGI-PGF)"/>
            <person name="Walter F."/>
            <person name="Albersmeier A."/>
            <person name="Kalinowski J."/>
            <person name="Ruckert C."/>
        </authorList>
    </citation>
    <scope>NUCLEOTIDE SEQUENCE</scope>
    <source>
        <strain evidence="9">JCM 4637</strain>
    </source>
</reference>
<evidence type="ECO:0008006" key="11">
    <source>
        <dbReference type="Google" id="ProtNLM"/>
    </source>
</evidence>
<proteinExistence type="inferred from homology"/>
<protein>
    <recommendedName>
        <fullName evidence="11">DUF2029 domain-containing protein</fullName>
    </recommendedName>
</protein>
<dbReference type="InterPro" id="IPR018584">
    <property type="entry name" value="GT87"/>
</dbReference>
<dbReference type="AlphaFoldDB" id="A0A918WZJ5"/>
<evidence type="ECO:0000256" key="4">
    <source>
        <dbReference type="ARBA" id="ARBA00022692"/>
    </source>
</evidence>
<evidence type="ECO:0000256" key="8">
    <source>
        <dbReference type="SAM" id="Phobius"/>
    </source>
</evidence>
<evidence type="ECO:0000256" key="2">
    <source>
        <dbReference type="ARBA" id="ARBA00022475"/>
    </source>
</evidence>
<dbReference type="GO" id="GO:0005886">
    <property type="term" value="C:plasma membrane"/>
    <property type="evidence" value="ECO:0007669"/>
    <property type="project" value="UniProtKB-SubCell"/>
</dbReference>
<reference evidence="9" key="2">
    <citation type="submission" date="2020-09" db="EMBL/GenBank/DDBJ databases">
        <authorList>
            <person name="Sun Q."/>
            <person name="Ohkuma M."/>
        </authorList>
    </citation>
    <scope>NUCLEOTIDE SEQUENCE</scope>
    <source>
        <strain evidence="9">JCM 4637</strain>
    </source>
</reference>
<evidence type="ECO:0000256" key="5">
    <source>
        <dbReference type="ARBA" id="ARBA00022989"/>
    </source>
</evidence>
<feature type="transmembrane region" description="Helical" evidence="8">
    <location>
        <begin position="225"/>
        <end position="254"/>
    </location>
</feature>
<evidence type="ECO:0000313" key="10">
    <source>
        <dbReference type="Proteomes" id="UP000638353"/>
    </source>
</evidence>
<evidence type="ECO:0000256" key="7">
    <source>
        <dbReference type="ARBA" id="ARBA00024033"/>
    </source>
</evidence>
<dbReference type="GO" id="GO:0016758">
    <property type="term" value="F:hexosyltransferase activity"/>
    <property type="evidence" value="ECO:0007669"/>
    <property type="project" value="InterPro"/>
</dbReference>
<dbReference type="EMBL" id="BMVC01000007">
    <property type="protein sequence ID" value="GHC98406.1"/>
    <property type="molecule type" value="Genomic_DNA"/>
</dbReference>
<comment type="caution">
    <text evidence="9">The sequence shown here is derived from an EMBL/GenBank/DDBJ whole genome shotgun (WGS) entry which is preliminary data.</text>
</comment>
<feature type="transmembrane region" description="Helical" evidence="8">
    <location>
        <begin position="266"/>
        <end position="288"/>
    </location>
</feature>
<dbReference type="Proteomes" id="UP000638353">
    <property type="component" value="Unassembled WGS sequence"/>
</dbReference>
<comment type="subcellular location">
    <subcellularLocation>
        <location evidence="1">Cell membrane</location>
        <topology evidence="1">Multi-pass membrane protein</topology>
    </subcellularLocation>
</comment>
<feature type="transmembrane region" description="Helical" evidence="8">
    <location>
        <begin position="186"/>
        <end position="219"/>
    </location>
</feature>
<feature type="transmembrane region" description="Helical" evidence="8">
    <location>
        <begin position="355"/>
        <end position="377"/>
    </location>
</feature>
<feature type="transmembrane region" description="Helical" evidence="8">
    <location>
        <begin position="318"/>
        <end position="343"/>
    </location>
</feature>
<keyword evidence="5 8" id="KW-1133">Transmembrane helix</keyword>